<accession>A0ABQ0S277</accession>
<evidence type="ECO:0000313" key="2">
    <source>
        <dbReference type="EMBL" id="GEC27023.1"/>
    </source>
</evidence>
<protein>
    <recommendedName>
        <fullName evidence="4">DUF4913 domain-containing protein</fullName>
    </recommendedName>
</protein>
<sequence>MEDYDVTSDGPAGPPEPNSSSGRARPSETARWAAVGDELRALRRNGDDIAGRVRELTDELSRLLPRVDELDTGLAELSGMVAAAGRGGDGADPAQVPGRDLTPAIGWSELAPQARQAAWDALGDWVADVLNHEYRLSRAELPDCWALHPRAVRELAWLRTLHRDCAAADTRPDQVAEWHTRWLPAAITNVAAAIDPRECVPGRHRLTEDEQRAHETAIDAAARNGDPPPALTTETGPDRPRYRPECFPPRRSSDHSYATTSQRPRALDAATPAPASIRDDWWELFLDARLADLGQHQGHPPT</sequence>
<evidence type="ECO:0000313" key="3">
    <source>
        <dbReference type="Proteomes" id="UP000320693"/>
    </source>
</evidence>
<feature type="region of interest" description="Disordered" evidence="1">
    <location>
        <begin position="1"/>
        <end position="31"/>
    </location>
</feature>
<reference evidence="2 3" key="1">
    <citation type="submission" date="2019-06" db="EMBL/GenBank/DDBJ databases">
        <title>Whole genome shotgun sequence of Pseudonocardia saturnea NBRC 14499.</title>
        <authorList>
            <person name="Hosoyama A."/>
            <person name="Uohara A."/>
            <person name="Ohji S."/>
            <person name="Ichikawa N."/>
        </authorList>
    </citation>
    <scope>NUCLEOTIDE SEQUENCE [LARGE SCALE GENOMIC DNA]</scope>
    <source>
        <strain evidence="2 3">NBRC 14499</strain>
    </source>
</reference>
<evidence type="ECO:0008006" key="4">
    <source>
        <dbReference type="Google" id="ProtNLM"/>
    </source>
</evidence>
<organism evidence="2 3">
    <name type="scientific">Pseudonocardia saturnea</name>
    <dbReference type="NCBI Taxonomy" id="33909"/>
    <lineage>
        <taxon>Bacteria</taxon>
        <taxon>Bacillati</taxon>
        <taxon>Actinomycetota</taxon>
        <taxon>Actinomycetes</taxon>
        <taxon>Pseudonocardiales</taxon>
        <taxon>Pseudonocardiaceae</taxon>
        <taxon>Pseudonocardia</taxon>
    </lineage>
</organism>
<comment type="caution">
    <text evidence="2">The sequence shown here is derived from an EMBL/GenBank/DDBJ whole genome shotgun (WGS) entry which is preliminary data.</text>
</comment>
<proteinExistence type="predicted"/>
<feature type="region of interest" description="Disordered" evidence="1">
    <location>
        <begin position="218"/>
        <end position="273"/>
    </location>
</feature>
<dbReference type="EMBL" id="BJNH01000047">
    <property type="protein sequence ID" value="GEC27023.1"/>
    <property type="molecule type" value="Genomic_DNA"/>
</dbReference>
<gene>
    <name evidence="2" type="ORF">PSA01_40520</name>
</gene>
<dbReference type="Proteomes" id="UP000320693">
    <property type="component" value="Unassembled WGS sequence"/>
</dbReference>
<keyword evidence="3" id="KW-1185">Reference proteome</keyword>
<name>A0ABQ0S277_9PSEU</name>
<evidence type="ECO:0000256" key="1">
    <source>
        <dbReference type="SAM" id="MobiDB-lite"/>
    </source>
</evidence>